<dbReference type="RefSeq" id="WP_237665528.1">
    <property type="nucleotide sequence ID" value="NZ_BKBO01000020.1"/>
</dbReference>
<reference evidence="6" key="1">
    <citation type="submission" date="2019-08" db="EMBL/GenBank/DDBJ databases">
        <authorList>
            <person name="Ishikawa M."/>
            <person name="Suzuki T."/>
            <person name="Matsutani M."/>
        </authorList>
    </citation>
    <scope>NUCLEOTIDE SEQUENCE</scope>
    <source>
        <strain evidence="6">7C1</strain>
        <strain evidence="5">8C4</strain>
    </source>
</reference>
<dbReference type="Gene3D" id="4.10.80.30">
    <property type="entry name" value="DNA polymerase, domain 6"/>
    <property type="match status" value="1"/>
</dbReference>
<dbReference type="SUPFAM" id="SSF51261">
    <property type="entry name" value="Duplicated hybrid motif"/>
    <property type="match status" value="1"/>
</dbReference>
<organism evidence="6 7">
    <name type="scientific">Tetragenococcus koreensis</name>
    <dbReference type="NCBI Taxonomy" id="290335"/>
    <lineage>
        <taxon>Bacteria</taxon>
        <taxon>Bacillati</taxon>
        <taxon>Bacillota</taxon>
        <taxon>Bacilli</taxon>
        <taxon>Lactobacillales</taxon>
        <taxon>Enterococcaceae</taxon>
        <taxon>Tetragenococcus</taxon>
    </lineage>
</organism>
<dbReference type="InterPro" id="IPR016047">
    <property type="entry name" value="M23ase_b-sheet_dom"/>
</dbReference>
<dbReference type="PRINTS" id="PR01002">
    <property type="entry name" value="FLGFLGJ"/>
</dbReference>
<dbReference type="EMBL" id="BKBO01000020">
    <property type="protein sequence ID" value="GEQ49557.1"/>
    <property type="molecule type" value="Genomic_DNA"/>
</dbReference>
<dbReference type="SMART" id="SM00047">
    <property type="entry name" value="LYZ2"/>
    <property type="match status" value="1"/>
</dbReference>
<dbReference type="EMBL" id="BKBQ01000019">
    <property type="protein sequence ID" value="GEQ54538.1"/>
    <property type="molecule type" value="Genomic_DNA"/>
</dbReference>
<dbReference type="AlphaFoldDB" id="A0AAN4UBU7"/>
<feature type="chain" id="PRO_5043030435" description="Mannosyl-glycoprotein endo-beta-N-acetylglucosamidase-like domain-containing protein" evidence="3">
    <location>
        <begin position="28"/>
        <end position="358"/>
    </location>
</feature>
<evidence type="ECO:0000256" key="2">
    <source>
        <dbReference type="ARBA" id="ARBA00022801"/>
    </source>
</evidence>
<dbReference type="Gene3D" id="2.70.70.10">
    <property type="entry name" value="Glucose Permease (Domain IIA)"/>
    <property type="match status" value="1"/>
</dbReference>
<gene>
    <name evidence="5" type="ORF">TK11N_14090</name>
    <name evidence="6" type="ORF">TK2N_13820</name>
</gene>
<dbReference type="InterPro" id="IPR002901">
    <property type="entry name" value="MGlyc_endo_b_GlcNAc-like_dom"/>
</dbReference>
<dbReference type="Pfam" id="PF01832">
    <property type="entry name" value="Glucosaminidase"/>
    <property type="match status" value="1"/>
</dbReference>
<dbReference type="PANTHER" id="PTHR33308">
    <property type="entry name" value="PEPTIDOGLYCAN HYDROLASE FLGJ"/>
    <property type="match status" value="1"/>
</dbReference>
<dbReference type="GO" id="GO:0004040">
    <property type="term" value="F:amidase activity"/>
    <property type="evidence" value="ECO:0007669"/>
    <property type="project" value="InterPro"/>
</dbReference>
<dbReference type="Proteomes" id="UP000886597">
    <property type="component" value="Unassembled WGS sequence"/>
</dbReference>
<evidence type="ECO:0000256" key="3">
    <source>
        <dbReference type="SAM" id="SignalP"/>
    </source>
</evidence>
<dbReference type="Proteomes" id="UP000886607">
    <property type="component" value="Unassembled WGS sequence"/>
</dbReference>
<protein>
    <recommendedName>
        <fullName evidence="4">Mannosyl-glycoprotein endo-beta-N-acetylglucosamidase-like domain-containing protein</fullName>
    </recommendedName>
</protein>
<keyword evidence="3" id="KW-0732">Signal</keyword>
<keyword evidence="2" id="KW-0378">Hydrolase</keyword>
<feature type="domain" description="Mannosyl-glycoprotein endo-beta-N-acetylglucosamidase-like" evidence="4">
    <location>
        <begin position="62"/>
        <end position="222"/>
    </location>
</feature>
<comment type="similarity">
    <text evidence="1">Belongs to the glycosyl hydrolase 73 family.</text>
</comment>
<evidence type="ECO:0000313" key="7">
    <source>
        <dbReference type="Proteomes" id="UP000886597"/>
    </source>
</evidence>
<sequence length="358" mass="40067">MKQKMQWKLLWLFTIPLGFSTTNLVGADEITIMAEQAALVAEKSQSNAQQIEISTGNIPPSKEKTEDVTLNFIEQIGETGREIGQKEGLYASVMIAQATLESGSGQSQLSQFPYFNIFGIKGQYEGQGVSLPTQESDGMGQMYTTHATFCQYENYEASLKDYAKLMKNGLSYDPIFYQGTWKTETRDYTEATRFLSGRYATDPHYQEKLDNLIETYHLTKYDEAKNIGNEESDYILPTDDAIITSTYGKREQGFHRGIDLAVKQGTDIIAAKEGQVTRSEYHPSWGNYVTILHSDGLTTLYAHCKQNLVQPGQIVNQGETIALAGSTGHSTGPHVHFEINRSQNLEQNQLLDPLQVLK</sequence>
<evidence type="ECO:0000259" key="4">
    <source>
        <dbReference type="SMART" id="SM00047"/>
    </source>
</evidence>
<name>A0AAN4UBU7_9ENTE</name>
<dbReference type="Gene3D" id="1.10.530.10">
    <property type="match status" value="1"/>
</dbReference>
<evidence type="ECO:0000313" key="8">
    <source>
        <dbReference type="Proteomes" id="UP000886607"/>
    </source>
</evidence>
<dbReference type="CDD" id="cd12797">
    <property type="entry name" value="M23_peptidase"/>
    <property type="match status" value="1"/>
</dbReference>
<dbReference type="InterPro" id="IPR051056">
    <property type="entry name" value="Glycosyl_Hydrolase_73"/>
</dbReference>
<dbReference type="Pfam" id="PF01551">
    <property type="entry name" value="Peptidase_M23"/>
    <property type="match status" value="1"/>
</dbReference>
<comment type="caution">
    <text evidence="6">The sequence shown here is derived from an EMBL/GenBank/DDBJ whole genome shotgun (WGS) entry which is preliminary data.</text>
</comment>
<evidence type="ECO:0000313" key="6">
    <source>
        <dbReference type="EMBL" id="GEQ54538.1"/>
    </source>
</evidence>
<reference evidence="6" key="2">
    <citation type="journal article" date="2020" name="Int. Dairy J.">
        <title>Lactic acid bacterial diversity in Brie cheese focusing on salt concentration and pH of isolation medium and characterisation of halophilic and alkaliphilic lactic acid bacterial isolates.</title>
        <authorList>
            <person name="Unno R."/>
            <person name="Matsutani M."/>
            <person name="Suzuki T."/>
            <person name="Kodama K."/>
            <person name="Matsushita H."/>
            <person name="Yamasato K."/>
            <person name="Koizumi Y."/>
            <person name="Ishikawa M."/>
        </authorList>
    </citation>
    <scope>NUCLEOTIDE SEQUENCE</scope>
    <source>
        <strain evidence="6">7C1</strain>
        <strain evidence="5">8C4</strain>
    </source>
</reference>
<evidence type="ECO:0000256" key="1">
    <source>
        <dbReference type="ARBA" id="ARBA00010266"/>
    </source>
</evidence>
<dbReference type="PANTHER" id="PTHR33308:SF9">
    <property type="entry name" value="PEPTIDOGLYCAN HYDROLASE FLGJ"/>
    <property type="match status" value="1"/>
</dbReference>
<proteinExistence type="inferred from homology"/>
<evidence type="ECO:0000313" key="5">
    <source>
        <dbReference type="EMBL" id="GEQ49557.1"/>
    </source>
</evidence>
<accession>A0AAN4UBU7</accession>
<feature type="signal peptide" evidence="3">
    <location>
        <begin position="1"/>
        <end position="27"/>
    </location>
</feature>
<dbReference type="InterPro" id="IPR011055">
    <property type="entry name" value="Dup_hybrid_motif"/>
</dbReference>
<keyword evidence="8" id="KW-1185">Reference proteome</keyword>